<accession>A0A2T1A6B8</accession>
<dbReference type="EMBL" id="PVUE01000001">
    <property type="protein sequence ID" value="PRZ44141.1"/>
    <property type="molecule type" value="Genomic_DNA"/>
</dbReference>
<dbReference type="InterPro" id="IPR048274">
    <property type="entry name" value="MC_hydratase"/>
</dbReference>
<evidence type="ECO:0000313" key="2">
    <source>
        <dbReference type="Proteomes" id="UP000237752"/>
    </source>
</evidence>
<proteinExistence type="predicted"/>
<comment type="caution">
    <text evidence="1">The sequence shown here is derived from an EMBL/GenBank/DDBJ whole genome shotgun (WGS) entry which is preliminary data.</text>
</comment>
<dbReference type="GO" id="GO:0016829">
    <property type="term" value="F:lyase activity"/>
    <property type="evidence" value="ECO:0007669"/>
    <property type="project" value="InterPro"/>
</dbReference>
<dbReference type="Pfam" id="PF19315">
    <property type="entry name" value="MC_hydratase"/>
    <property type="match status" value="1"/>
</dbReference>
<dbReference type="PANTHER" id="PTHR43664">
    <property type="entry name" value="MONOAMINE OXIDASE-RELATED"/>
    <property type="match status" value="1"/>
</dbReference>
<dbReference type="OrthoDB" id="9796589at2"/>
<reference evidence="1 2" key="1">
    <citation type="submission" date="2018-03" db="EMBL/GenBank/DDBJ databases">
        <title>Genomic Encyclopedia of Archaeal and Bacterial Type Strains, Phase II (KMG-II): from individual species to whole genera.</title>
        <authorList>
            <person name="Goeker M."/>
        </authorList>
    </citation>
    <scope>NUCLEOTIDE SEQUENCE [LARGE SCALE GENOMIC DNA]</scope>
    <source>
        <strain evidence="1 2">DSM 100065</strain>
    </source>
</reference>
<evidence type="ECO:0000313" key="1">
    <source>
        <dbReference type="EMBL" id="PRZ44141.1"/>
    </source>
</evidence>
<organism evidence="1 2">
    <name type="scientific">Antricoccus suffuscus</name>
    <dbReference type="NCBI Taxonomy" id="1629062"/>
    <lineage>
        <taxon>Bacteria</taxon>
        <taxon>Bacillati</taxon>
        <taxon>Actinomycetota</taxon>
        <taxon>Actinomycetes</taxon>
        <taxon>Geodermatophilales</taxon>
        <taxon>Antricoccaceae</taxon>
        <taxon>Antricoccus</taxon>
    </lineage>
</organism>
<keyword evidence="2" id="KW-1185">Reference proteome</keyword>
<dbReference type="AlphaFoldDB" id="A0A2T1A6B8"/>
<dbReference type="InterPro" id="IPR052342">
    <property type="entry name" value="MCH/BMMD"/>
</dbReference>
<sequence length="162" mass="17976">MTDPDFDQFILAKKGNQYEFFEVGQRFTHHWGRTFTAADSILFSTGTCNWTPMYVNAEYAKAHEHPDIVINPMLVLCTAVGMSVEDLSEGGGPFLGVNDIDFVQSVYPGDTITAHSEVLDKRESTSHPDAGIVTWRTEATNQNGESVLRYSRTNLIRKAAAA</sequence>
<dbReference type="RefSeq" id="WP_106347189.1">
    <property type="nucleotide sequence ID" value="NZ_PVUE01000001.1"/>
</dbReference>
<dbReference type="SUPFAM" id="SSF54637">
    <property type="entry name" value="Thioesterase/thiol ester dehydrase-isomerase"/>
    <property type="match status" value="1"/>
</dbReference>
<gene>
    <name evidence="1" type="ORF">CLV47_101266</name>
</gene>
<dbReference type="Proteomes" id="UP000237752">
    <property type="component" value="Unassembled WGS sequence"/>
</dbReference>
<dbReference type="InterPro" id="IPR029069">
    <property type="entry name" value="HotDog_dom_sf"/>
</dbReference>
<dbReference type="CDD" id="cd03451">
    <property type="entry name" value="FkbR2"/>
    <property type="match status" value="1"/>
</dbReference>
<dbReference type="PANTHER" id="PTHR43664:SF1">
    <property type="entry name" value="BETA-METHYLMALYL-COA DEHYDRATASE"/>
    <property type="match status" value="1"/>
</dbReference>
<name>A0A2T1A6B8_9ACTN</name>
<dbReference type="Gene3D" id="3.10.129.10">
    <property type="entry name" value="Hotdog Thioesterase"/>
    <property type="match status" value="1"/>
</dbReference>
<protein>
    <submittedName>
        <fullName evidence="1">Acyl dehydratase</fullName>
    </submittedName>
</protein>